<evidence type="ECO:0000313" key="2">
    <source>
        <dbReference type="Proteomes" id="UP001597045"/>
    </source>
</evidence>
<evidence type="ECO:0000313" key="1">
    <source>
        <dbReference type="EMBL" id="MFD1052100.1"/>
    </source>
</evidence>
<organism evidence="1 2">
    <name type="scientific">Kibdelosporangium lantanae</name>
    <dbReference type="NCBI Taxonomy" id="1497396"/>
    <lineage>
        <taxon>Bacteria</taxon>
        <taxon>Bacillati</taxon>
        <taxon>Actinomycetota</taxon>
        <taxon>Actinomycetes</taxon>
        <taxon>Pseudonocardiales</taxon>
        <taxon>Pseudonocardiaceae</taxon>
        <taxon>Kibdelosporangium</taxon>
    </lineage>
</organism>
<dbReference type="EMBL" id="JBHTIS010004129">
    <property type="protein sequence ID" value="MFD1052100.1"/>
    <property type="molecule type" value="Genomic_DNA"/>
</dbReference>
<feature type="non-terminal residue" evidence="1">
    <location>
        <position position="176"/>
    </location>
</feature>
<dbReference type="PANTHER" id="PTHR47691">
    <property type="entry name" value="REGULATOR-RELATED"/>
    <property type="match status" value="1"/>
</dbReference>
<gene>
    <name evidence="1" type="ORF">ACFQ1S_44275</name>
</gene>
<name>A0ABW3MRI1_9PSEU</name>
<dbReference type="InterPro" id="IPR027417">
    <property type="entry name" value="P-loop_NTPase"/>
</dbReference>
<dbReference type="SUPFAM" id="SSF52540">
    <property type="entry name" value="P-loop containing nucleoside triphosphate hydrolases"/>
    <property type="match status" value="1"/>
</dbReference>
<comment type="caution">
    <text evidence="1">The sequence shown here is derived from an EMBL/GenBank/DDBJ whole genome shotgun (WGS) entry which is preliminary data.</text>
</comment>
<accession>A0ABW3MRI1</accession>
<protein>
    <submittedName>
        <fullName evidence="1">LuxR family transcriptional regulator</fullName>
    </submittedName>
</protein>
<dbReference type="Proteomes" id="UP001597045">
    <property type="component" value="Unassembled WGS sequence"/>
</dbReference>
<dbReference type="PANTHER" id="PTHR47691:SF3">
    <property type="entry name" value="HTH-TYPE TRANSCRIPTIONAL REGULATOR RV0890C-RELATED"/>
    <property type="match status" value="1"/>
</dbReference>
<keyword evidence="2" id="KW-1185">Reference proteome</keyword>
<sequence>MELAALTGDPATTPETAVETVAGAVAAATGVLVDPGLGALRSLVGALGERKTLVCLDNCEHVLDAAADVVAALGRECPEVTVLTTSQEPLGLANETVWRVPPLAGDEAVTLFLERAATVRPGITAANDVVRTLCQRLDGIPLALELAAAWLRTLTPEQVEAGLTDRFGLLVRGPRG</sequence>
<proteinExistence type="predicted"/>
<reference evidence="2" key="1">
    <citation type="journal article" date="2019" name="Int. J. Syst. Evol. Microbiol.">
        <title>The Global Catalogue of Microorganisms (GCM) 10K type strain sequencing project: providing services to taxonomists for standard genome sequencing and annotation.</title>
        <authorList>
            <consortium name="The Broad Institute Genomics Platform"/>
            <consortium name="The Broad Institute Genome Sequencing Center for Infectious Disease"/>
            <person name="Wu L."/>
            <person name="Ma J."/>
        </authorList>
    </citation>
    <scope>NUCLEOTIDE SEQUENCE [LARGE SCALE GENOMIC DNA]</scope>
    <source>
        <strain evidence="2">JCM 31486</strain>
    </source>
</reference>